<sequence length="191" mass="22219">MELNTEKSGIGKAEQQERIKKEKQREILRFVNDEAQQASDYEMEAFESLASVSGKNFTDDLTLHTELVTNTIPTYEKAVKEAKSIETGIEELEESKRLIIKATETFHEALLMEKEALEKNDEEMIRKSNKKMMEYQKLINDYHSEMKKLAEKYHIDYEPRKMNLEENIVLKGGQNEAIAAAGQIWRDKWNG</sequence>
<dbReference type="Proteomes" id="UP000265816">
    <property type="component" value="Unassembled WGS sequence"/>
</dbReference>
<proteinExistence type="predicted"/>
<gene>
    <name evidence="3" type="ORF">D1970_02840</name>
</gene>
<reference evidence="3 4" key="1">
    <citation type="submission" date="2018-08" db="EMBL/GenBank/DDBJ databases">
        <title>Bacillus jemisoniae sp. nov., Bacillus chryseoplanitiae sp. nov., Bacillus resnikiae sp. nov., and Bacillus frankliniae sp. nov., isolated from Viking spacecraft and associated surfaces.</title>
        <authorList>
            <person name="Seuylemezian A."/>
            <person name="Vaishampayan P."/>
        </authorList>
    </citation>
    <scope>NUCLEOTIDE SEQUENCE [LARGE SCALE GENOMIC DNA]</scope>
    <source>
        <strain evidence="3 4">JJ-247</strain>
    </source>
</reference>
<evidence type="ECO:0000256" key="1">
    <source>
        <dbReference type="SAM" id="Coils"/>
    </source>
</evidence>
<evidence type="ECO:0000313" key="3">
    <source>
        <dbReference type="EMBL" id="RID87798.1"/>
    </source>
</evidence>
<name>A0A398BGK3_9BACI</name>
<accession>A0A398BGK3</accession>
<feature type="coiled-coil region" evidence="1">
    <location>
        <begin position="75"/>
        <end position="152"/>
    </location>
</feature>
<protein>
    <submittedName>
        <fullName evidence="3">Uncharacterized protein</fullName>
    </submittedName>
</protein>
<comment type="caution">
    <text evidence="3">The sequence shown here is derived from an EMBL/GenBank/DDBJ whole genome shotgun (WGS) entry which is preliminary data.</text>
</comment>
<keyword evidence="1" id="KW-0175">Coiled coil</keyword>
<evidence type="ECO:0000256" key="2">
    <source>
        <dbReference type="SAM" id="MobiDB-lite"/>
    </source>
</evidence>
<keyword evidence="4" id="KW-1185">Reference proteome</keyword>
<dbReference type="AlphaFoldDB" id="A0A398BGK3"/>
<organism evidence="3 4">
    <name type="scientific">Mesobacillus zeae</name>
    <dbReference type="NCBI Taxonomy" id="1917180"/>
    <lineage>
        <taxon>Bacteria</taxon>
        <taxon>Bacillati</taxon>
        <taxon>Bacillota</taxon>
        <taxon>Bacilli</taxon>
        <taxon>Bacillales</taxon>
        <taxon>Bacillaceae</taxon>
        <taxon>Mesobacillus</taxon>
    </lineage>
</organism>
<evidence type="ECO:0000313" key="4">
    <source>
        <dbReference type="Proteomes" id="UP000265816"/>
    </source>
</evidence>
<dbReference type="EMBL" id="QWVT01000008">
    <property type="protein sequence ID" value="RID87798.1"/>
    <property type="molecule type" value="Genomic_DNA"/>
</dbReference>
<feature type="region of interest" description="Disordered" evidence="2">
    <location>
        <begin position="1"/>
        <end position="20"/>
    </location>
</feature>